<dbReference type="Proteomes" id="UP001328107">
    <property type="component" value="Unassembled WGS sequence"/>
</dbReference>
<feature type="non-terminal residue" evidence="3">
    <location>
        <position position="181"/>
    </location>
</feature>
<name>A0AAN4Z953_9BILA</name>
<gene>
    <name evidence="3" type="ORF">PMAYCL1PPCAC_02955</name>
</gene>
<keyword evidence="2" id="KW-0812">Transmembrane</keyword>
<feature type="transmembrane region" description="Helical" evidence="2">
    <location>
        <begin position="154"/>
        <end position="180"/>
    </location>
</feature>
<evidence type="ECO:0000313" key="3">
    <source>
        <dbReference type="EMBL" id="GMR32760.1"/>
    </source>
</evidence>
<protein>
    <submittedName>
        <fullName evidence="3">Uncharacterized protein</fullName>
    </submittedName>
</protein>
<dbReference type="AlphaFoldDB" id="A0AAN4Z953"/>
<sequence length="181" mass="20616">MGDLLVDCDEIHEEDAQQEGHHLLHRLPQRRVLQQLRNHGHRSDVDETTCSEWEDGRGGGCIGETRISSNKGQHTSRESSRCRHQLHAHRLSPRVSRLDEDGEVSDLMGNLVHKHCDHRHESNCRSCEEGSSDGESVREVVGEISDQIEISCHFVHWSMSFFLDVLLLLLHALLVVLLLLL</sequence>
<keyword evidence="2" id="KW-0472">Membrane</keyword>
<keyword evidence="4" id="KW-1185">Reference proteome</keyword>
<proteinExistence type="predicted"/>
<accession>A0AAN4Z953</accession>
<comment type="caution">
    <text evidence="3">The sequence shown here is derived from an EMBL/GenBank/DDBJ whole genome shotgun (WGS) entry which is preliminary data.</text>
</comment>
<reference evidence="4" key="1">
    <citation type="submission" date="2022-10" db="EMBL/GenBank/DDBJ databases">
        <title>Genome assembly of Pristionchus species.</title>
        <authorList>
            <person name="Yoshida K."/>
            <person name="Sommer R.J."/>
        </authorList>
    </citation>
    <scope>NUCLEOTIDE SEQUENCE [LARGE SCALE GENOMIC DNA]</scope>
    <source>
        <strain evidence="4">RS5460</strain>
    </source>
</reference>
<dbReference type="EMBL" id="BTRK01000001">
    <property type="protein sequence ID" value="GMR32760.1"/>
    <property type="molecule type" value="Genomic_DNA"/>
</dbReference>
<organism evidence="3 4">
    <name type="scientific">Pristionchus mayeri</name>
    <dbReference type="NCBI Taxonomy" id="1317129"/>
    <lineage>
        <taxon>Eukaryota</taxon>
        <taxon>Metazoa</taxon>
        <taxon>Ecdysozoa</taxon>
        <taxon>Nematoda</taxon>
        <taxon>Chromadorea</taxon>
        <taxon>Rhabditida</taxon>
        <taxon>Rhabditina</taxon>
        <taxon>Diplogasteromorpha</taxon>
        <taxon>Diplogasteroidea</taxon>
        <taxon>Neodiplogasteridae</taxon>
        <taxon>Pristionchus</taxon>
    </lineage>
</organism>
<keyword evidence="2" id="KW-1133">Transmembrane helix</keyword>
<evidence type="ECO:0000256" key="2">
    <source>
        <dbReference type="SAM" id="Phobius"/>
    </source>
</evidence>
<evidence type="ECO:0000313" key="4">
    <source>
        <dbReference type="Proteomes" id="UP001328107"/>
    </source>
</evidence>
<feature type="region of interest" description="Disordered" evidence="1">
    <location>
        <begin position="64"/>
        <end position="83"/>
    </location>
</feature>
<evidence type="ECO:0000256" key="1">
    <source>
        <dbReference type="SAM" id="MobiDB-lite"/>
    </source>
</evidence>